<keyword evidence="2" id="KW-0732">Signal</keyword>
<proteinExistence type="predicted"/>
<gene>
    <name evidence="3" type="primary">ga31001</name>
    <name evidence="3" type="ORF">PR202_ga31001</name>
</gene>
<accession>A0AAV5DRA7</accession>
<feature type="compositionally biased region" description="Basic and acidic residues" evidence="1">
    <location>
        <begin position="136"/>
        <end position="145"/>
    </location>
</feature>
<evidence type="ECO:0000256" key="2">
    <source>
        <dbReference type="SAM" id="SignalP"/>
    </source>
</evidence>
<dbReference type="Proteomes" id="UP001054889">
    <property type="component" value="Unassembled WGS sequence"/>
</dbReference>
<feature type="compositionally biased region" description="Basic and acidic residues" evidence="1">
    <location>
        <begin position="203"/>
        <end position="227"/>
    </location>
</feature>
<organism evidence="3 4">
    <name type="scientific">Eleusine coracana subsp. coracana</name>
    <dbReference type="NCBI Taxonomy" id="191504"/>
    <lineage>
        <taxon>Eukaryota</taxon>
        <taxon>Viridiplantae</taxon>
        <taxon>Streptophyta</taxon>
        <taxon>Embryophyta</taxon>
        <taxon>Tracheophyta</taxon>
        <taxon>Spermatophyta</taxon>
        <taxon>Magnoliopsida</taxon>
        <taxon>Liliopsida</taxon>
        <taxon>Poales</taxon>
        <taxon>Poaceae</taxon>
        <taxon>PACMAD clade</taxon>
        <taxon>Chloridoideae</taxon>
        <taxon>Cynodonteae</taxon>
        <taxon>Eleusininae</taxon>
        <taxon>Eleusine</taxon>
    </lineage>
</organism>
<reference evidence="3" key="2">
    <citation type="submission" date="2021-12" db="EMBL/GenBank/DDBJ databases">
        <title>Resequencing data analysis of finger millet.</title>
        <authorList>
            <person name="Hatakeyama M."/>
            <person name="Aluri S."/>
            <person name="Balachadran M.T."/>
            <person name="Sivarajan S.R."/>
            <person name="Poveda L."/>
            <person name="Shimizu-Inatsugi R."/>
            <person name="Schlapbach R."/>
            <person name="Sreeman S.M."/>
            <person name="Shimizu K.K."/>
        </authorList>
    </citation>
    <scope>NUCLEOTIDE SEQUENCE</scope>
</reference>
<dbReference type="PANTHER" id="PTHR35712:SF1">
    <property type="entry name" value="MYOSIN HEAVY CHAIN-LIKE PROTEIN"/>
    <property type="match status" value="1"/>
</dbReference>
<name>A0AAV5DRA7_ELECO</name>
<comment type="caution">
    <text evidence="3">The sequence shown here is derived from an EMBL/GenBank/DDBJ whole genome shotgun (WGS) entry which is preliminary data.</text>
</comment>
<feature type="chain" id="PRO_5044011367" evidence="2">
    <location>
        <begin position="17"/>
        <end position="242"/>
    </location>
</feature>
<protein>
    <submittedName>
        <fullName evidence="3">Uncharacterized protein</fullName>
    </submittedName>
</protein>
<sequence length="242" mass="27244">MSRVFVLLRVVSQLLGDSPAVYNAVTDESKALAQALQEKMEVLMLFSQEQERYLFEKQRSQIIIEDLQKNLSQVVKDENVKVLMELAKLKEEYLLLKGLKVENATLMDSVGTLERLTSSVHRLHVVLLKPTEGELKSSRADDRLRTKSSRRRRKIDREIDLDSRRRRQLPATAALNPDWEKSPDNREKCSGGDEKISGGGEKSSGKGEKSSDGGEKNFGGAREDLRRWQRRALAAASSSSSS</sequence>
<evidence type="ECO:0000256" key="1">
    <source>
        <dbReference type="SAM" id="MobiDB-lite"/>
    </source>
</evidence>
<dbReference type="AlphaFoldDB" id="A0AAV5DRA7"/>
<keyword evidence="4" id="KW-1185">Reference proteome</keyword>
<feature type="signal peptide" evidence="2">
    <location>
        <begin position="1"/>
        <end position="16"/>
    </location>
</feature>
<evidence type="ECO:0000313" key="3">
    <source>
        <dbReference type="EMBL" id="GJN12696.1"/>
    </source>
</evidence>
<evidence type="ECO:0000313" key="4">
    <source>
        <dbReference type="Proteomes" id="UP001054889"/>
    </source>
</evidence>
<reference evidence="3" key="1">
    <citation type="journal article" date="2018" name="DNA Res.">
        <title>Multiple hybrid de novo genome assembly of finger millet, an orphan allotetraploid crop.</title>
        <authorList>
            <person name="Hatakeyama M."/>
            <person name="Aluri S."/>
            <person name="Balachadran M.T."/>
            <person name="Sivarajan S.R."/>
            <person name="Patrignani A."/>
            <person name="Gruter S."/>
            <person name="Poveda L."/>
            <person name="Shimizu-Inatsugi R."/>
            <person name="Baeten J."/>
            <person name="Francoijs K.J."/>
            <person name="Nataraja K.N."/>
            <person name="Reddy Y.A.N."/>
            <person name="Phadnis S."/>
            <person name="Ravikumar R.L."/>
            <person name="Schlapbach R."/>
            <person name="Sreeman S.M."/>
            <person name="Shimizu K.K."/>
        </authorList>
    </citation>
    <scope>NUCLEOTIDE SEQUENCE</scope>
</reference>
<feature type="compositionally biased region" description="Basic and acidic residues" evidence="1">
    <location>
        <begin position="178"/>
        <end position="196"/>
    </location>
</feature>
<dbReference type="PANTHER" id="PTHR35712">
    <property type="entry name" value="MYOSIN HEAVY CHAIN-LIKE PROTEIN"/>
    <property type="match status" value="1"/>
</dbReference>
<dbReference type="EMBL" id="BQKI01000024">
    <property type="protein sequence ID" value="GJN12696.1"/>
    <property type="molecule type" value="Genomic_DNA"/>
</dbReference>
<feature type="region of interest" description="Disordered" evidence="1">
    <location>
        <begin position="136"/>
        <end position="242"/>
    </location>
</feature>